<dbReference type="PANTHER" id="PTHR24543:SF291">
    <property type="entry name" value="SMOKE ALARM, ISOFORM D"/>
    <property type="match status" value="1"/>
</dbReference>
<gene>
    <name evidence="3" type="primary">LOC110989988</name>
</gene>
<keyword evidence="2" id="KW-1185">Reference proteome</keyword>
<dbReference type="PROSITE" id="PS01286">
    <property type="entry name" value="FA58C_2"/>
    <property type="match status" value="2"/>
</dbReference>
<dbReference type="Pfam" id="PF00754">
    <property type="entry name" value="F5_F8_type_C"/>
    <property type="match status" value="2"/>
</dbReference>
<dbReference type="SUPFAM" id="SSF49785">
    <property type="entry name" value="Galactose-binding domain-like"/>
    <property type="match status" value="3"/>
</dbReference>
<dbReference type="PROSITE" id="PS50022">
    <property type="entry name" value="FA58C_3"/>
    <property type="match status" value="2"/>
</dbReference>
<accession>A0A8B7ZZ93</accession>
<evidence type="ECO:0000313" key="3">
    <source>
        <dbReference type="RefSeq" id="XP_022110422.1"/>
    </source>
</evidence>
<dbReference type="Gene3D" id="2.60.120.260">
    <property type="entry name" value="Galactose-binding domain-like"/>
    <property type="match status" value="3"/>
</dbReference>
<dbReference type="KEGG" id="aplc:110989988"/>
<dbReference type="PANTHER" id="PTHR24543">
    <property type="entry name" value="MULTICOPPER OXIDASE-RELATED"/>
    <property type="match status" value="1"/>
</dbReference>
<evidence type="ECO:0000313" key="2">
    <source>
        <dbReference type="Proteomes" id="UP000694845"/>
    </source>
</evidence>
<name>A0A8B7ZZ93_ACAPL</name>
<organism evidence="2 3">
    <name type="scientific">Acanthaster planci</name>
    <name type="common">Crown-of-thorns starfish</name>
    <dbReference type="NCBI Taxonomy" id="133434"/>
    <lineage>
        <taxon>Eukaryota</taxon>
        <taxon>Metazoa</taxon>
        <taxon>Echinodermata</taxon>
        <taxon>Eleutherozoa</taxon>
        <taxon>Asterozoa</taxon>
        <taxon>Asteroidea</taxon>
        <taxon>Valvatacea</taxon>
        <taxon>Valvatida</taxon>
        <taxon>Acanthasteridae</taxon>
        <taxon>Acanthaster</taxon>
    </lineage>
</organism>
<evidence type="ECO:0000259" key="1">
    <source>
        <dbReference type="PROSITE" id="PS50022"/>
    </source>
</evidence>
<protein>
    <submittedName>
        <fullName evidence="3">EGF-like repeat and discoidin I-like domain-containing protein 3</fullName>
    </submittedName>
</protein>
<dbReference type="RefSeq" id="XP_022110422.1">
    <property type="nucleotide sequence ID" value="XM_022254730.1"/>
</dbReference>
<feature type="domain" description="F5/8 type C" evidence="1">
    <location>
        <begin position="119"/>
        <end position="285"/>
    </location>
</feature>
<reference evidence="3" key="1">
    <citation type="submission" date="2025-08" db="UniProtKB">
        <authorList>
            <consortium name="RefSeq"/>
        </authorList>
    </citation>
    <scope>IDENTIFICATION</scope>
</reference>
<dbReference type="SMART" id="SM00231">
    <property type="entry name" value="FA58C"/>
    <property type="match status" value="2"/>
</dbReference>
<proteinExistence type="predicted"/>
<feature type="domain" description="F5/8 type C" evidence="1">
    <location>
        <begin position="294"/>
        <end position="403"/>
    </location>
</feature>
<dbReference type="OMA" id="IIGPCRP"/>
<dbReference type="InterPro" id="IPR008979">
    <property type="entry name" value="Galactose-bd-like_sf"/>
</dbReference>
<dbReference type="GeneID" id="110989988"/>
<dbReference type="AlphaFoldDB" id="A0A8B7ZZ93"/>
<dbReference type="Proteomes" id="UP000694845">
    <property type="component" value="Unplaced"/>
</dbReference>
<sequence>MPCLMEQEPDPASQNRYRWLLPVEEPCQCSEVKIGPLNTRVPYRPFTVTYYDALLISSNPVEIQSWLNCTGVFTCSVEKPLGMEDGRIPDNHLTASSVLGNKRNCHGPQRARLLLEEGCLCGERLGMEDGSIPDSSITASSVFKERPAAPDNCEPHNGRLNYPGVGSIVGGWCPARNDKESPWFEVDLAKQLQVEGVIIQGSVDPLGSWRERVTAYQVQYSNDRSTWVYVTNGGPEAGPQTFDGNVDQTTPVNSSFNKPIQARYIRIRPTSYNSWPSMRVELLGCKESVGFLCWCAAKNDTNPWMQVNFNNTVLITGLITQGCGDDDCQQWVTAYTVHYSNSGQTSWTTVKDHEGKPVEFLGNSDNHTLVPARFAEVVRTRYLRFLPTEWNGLCCMRFEVMGCTVAN</sequence>
<dbReference type="OrthoDB" id="10028859at2759"/>
<dbReference type="CDD" id="cd00057">
    <property type="entry name" value="FA58C"/>
    <property type="match status" value="2"/>
</dbReference>
<dbReference type="InterPro" id="IPR000421">
    <property type="entry name" value="FA58C"/>
</dbReference>